<dbReference type="Proteomes" id="UP000544054">
    <property type="component" value="Unassembled WGS sequence"/>
</dbReference>
<dbReference type="AlphaFoldDB" id="A0A7Y0AS97"/>
<accession>A0A7Y0AS97</accession>
<proteinExistence type="predicted"/>
<gene>
    <name evidence="1" type="ORF">HHL23_22295</name>
</gene>
<sequence length="51" mass="5828">MMKKSKHLAPIFEVRTVTANTVIEELRKDIRQIFSEKTIDGVKPGTELDRG</sequence>
<protein>
    <submittedName>
        <fullName evidence="1">Uncharacterized protein</fullName>
    </submittedName>
</protein>
<organism evidence="1 2">
    <name type="scientific">Chryseobacterium antibioticum</name>
    <dbReference type="NCBI Taxonomy" id="2728847"/>
    <lineage>
        <taxon>Bacteria</taxon>
        <taxon>Pseudomonadati</taxon>
        <taxon>Bacteroidota</taxon>
        <taxon>Flavobacteriia</taxon>
        <taxon>Flavobacteriales</taxon>
        <taxon>Weeksellaceae</taxon>
        <taxon>Chryseobacterium group</taxon>
        <taxon>Chryseobacterium</taxon>
    </lineage>
</organism>
<keyword evidence="2" id="KW-1185">Reference proteome</keyword>
<dbReference type="RefSeq" id="WP_169236934.1">
    <property type="nucleotide sequence ID" value="NZ_JABBGI010000067.1"/>
</dbReference>
<evidence type="ECO:0000313" key="1">
    <source>
        <dbReference type="EMBL" id="NML72484.1"/>
    </source>
</evidence>
<dbReference type="EMBL" id="JABBGI010000067">
    <property type="protein sequence ID" value="NML72484.1"/>
    <property type="molecule type" value="Genomic_DNA"/>
</dbReference>
<reference evidence="1 2" key="1">
    <citation type="submission" date="2020-04" db="EMBL/GenBank/DDBJ databases">
        <title>Chryseobacterium sp. RP-3-3 sp. nov., isolated from Jeju soil.</title>
        <authorList>
            <person name="Dahal R.H."/>
        </authorList>
    </citation>
    <scope>NUCLEOTIDE SEQUENCE [LARGE SCALE GENOMIC DNA]</scope>
    <source>
        <strain evidence="1 2">RP-3-3</strain>
    </source>
</reference>
<name>A0A7Y0AS97_9FLAO</name>
<comment type="caution">
    <text evidence="1">The sequence shown here is derived from an EMBL/GenBank/DDBJ whole genome shotgun (WGS) entry which is preliminary data.</text>
</comment>
<evidence type="ECO:0000313" key="2">
    <source>
        <dbReference type="Proteomes" id="UP000544054"/>
    </source>
</evidence>